<dbReference type="AlphaFoldDB" id="A0A6V7NYM6"/>
<dbReference type="InterPro" id="IPR036875">
    <property type="entry name" value="Znf_CCHC_sf"/>
</dbReference>
<dbReference type="GO" id="GO:0008270">
    <property type="term" value="F:zinc ion binding"/>
    <property type="evidence" value="ECO:0007669"/>
    <property type="project" value="InterPro"/>
</dbReference>
<organism evidence="2">
    <name type="scientific">Ananas comosus var. bracteatus</name>
    <name type="common">red pineapple</name>
    <dbReference type="NCBI Taxonomy" id="296719"/>
    <lineage>
        <taxon>Eukaryota</taxon>
        <taxon>Viridiplantae</taxon>
        <taxon>Streptophyta</taxon>
        <taxon>Embryophyta</taxon>
        <taxon>Tracheophyta</taxon>
        <taxon>Spermatophyta</taxon>
        <taxon>Magnoliopsida</taxon>
        <taxon>Liliopsida</taxon>
        <taxon>Poales</taxon>
        <taxon>Bromeliaceae</taxon>
        <taxon>Bromelioideae</taxon>
        <taxon>Ananas</taxon>
    </lineage>
</organism>
<proteinExistence type="predicted"/>
<feature type="compositionally biased region" description="Basic and acidic residues" evidence="1">
    <location>
        <begin position="368"/>
        <end position="381"/>
    </location>
</feature>
<gene>
    <name evidence="2" type="ORF">CB5_LOCUS6799</name>
</gene>
<name>A0A6V7NYM6_ANACO</name>
<feature type="region of interest" description="Disordered" evidence="1">
    <location>
        <begin position="481"/>
        <end position="520"/>
    </location>
</feature>
<dbReference type="EMBL" id="LR862143">
    <property type="protein sequence ID" value="CAD1823588.1"/>
    <property type="molecule type" value="Genomic_DNA"/>
</dbReference>
<sequence>MSGGVKLLCASQSMGAVWEERKNPEEDCLGGRGRSKEDDETVAAYGKGTNRDLGDVFTASKPWGSSSGLQSEGKIRREGEASKCSTPIRPSYKEVLLRRSTAHSGVLNLHHHHPHSPSPRRYSSSRPVKRCFRCLATDHPVAKCRDPLWRFRCRKTGHHAKFCTESPRAAGRNMNRAANIRGRAPLPKVYIPYMEEYLRRVEMCRNAILADVIQPANLGPDPISTIKSALASRFGGYTEDFAVARCRERDSAIFLSEWVPVEFKAWIRLINLPFEIWSVARVAALVSGFGRFIKAVAVTKAMTYFRAYRCQIALDSIGSIPQNLSVIVGTELFPVMVHLERWERSEEAGVAPPPTPPRNGDGNAVVREGGRHGRREERGDDQADEDMEDTPGELEEAEPNPPGRRESRVIRACPFVGVSTQVEWGRMIGPLAHDLIDLSFVGQRAPTHQFSKEIRAHVGGNVLKQSLGGVGVEWSGWGPPPFNGPSVNGSARAEAISDQPPSAPWLSGRSLSHSGHERRC</sequence>
<dbReference type="SUPFAM" id="SSF57756">
    <property type="entry name" value="Retrovirus zinc finger-like domains"/>
    <property type="match status" value="1"/>
</dbReference>
<dbReference type="GO" id="GO:0003676">
    <property type="term" value="F:nucleic acid binding"/>
    <property type="evidence" value="ECO:0007669"/>
    <property type="project" value="InterPro"/>
</dbReference>
<evidence type="ECO:0000256" key="1">
    <source>
        <dbReference type="SAM" id="MobiDB-lite"/>
    </source>
</evidence>
<feature type="compositionally biased region" description="Acidic residues" evidence="1">
    <location>
        <begin position="382"/>
        <end position="398"/>
    </location>
</feature>
<evidence type="ECO:0008006" key="3">
    <source>
        <dbReference type="Google" id="ProtNLM"/>
    </source>
</evidence>
<evidence type="ECO:0000313" key="2">
    <source>
        <dbReference type="EMBL" id="CAD1823588.1"/>
    </source>
</evidence>
<protein>
    <recommendedName>
        <fullName evidence="3">DUF4283 domain-containing protein</fullName>
    </recommendedName>
</protein>
<feature type="region of interest" description="Disordered" evidence="1">
    <location>
        <begin position="21"/>
        <end position="85"/>
    </location>
</feature>
<accession>A0A6V7NYM6</accession>
<reference evidence="2" key="1">
    <citation type="submission" date="2020-07" db="EMBL/GenBank/DDBJ databases">
        <authorList>
            <person name="Lin J."/>
        </authorList>
    </citation>
    <scope>NUCLEOTIDE SEQUENCE</scope>
</reference>
<feature type="region of interest" description="Disordered" evidence="1">
    <location>
        <begin position="346"/>
        <end position="408"/>
    </location>
</feature>